<accession>A0A8T1TMS9</accession>
<sequence>MDVVNMLKSICWTSYAALVSNMFFMASTIAGSSVGFNAADCDVYLQTPSRQRVTK</sequence>
<gene>
    <name evidence="1" type="ORF">JG687_00018859</name>
</gene>
<proteinExistence type="predicted"/>
<dbReference type="Proteomes" id="UP000688947">
    <property type="component" value="Unassembled WGS sequence"/>
</dbReference>
<protein>
    <submittedName>
        <fullName evidence="1">Uncharacterized protein</fullName>
    </submittedName>
</protein>
<evidence type="ECO:0000313" key="2">
    <source>
        <dbReference type="Proteomes" id="UP000688947"/>
    </source>
</evidence>
<comment type="caution">
    <text evidence="1">The sequence shown here is derived from an EMBL/GenBank/DDBJ whole genome shotgun (WGS) entry which is preliminary data.</text>
</comment>
<dbReference type="EMBL" id="JAENGZ010002815">
    <property type="protein sequence ID" value="KAG6942784.1"/>
    <property type="molecule type" value="Genomic_DNA"/>
</dbReference>
<name>A0A8T1TMS9_9STRA</name>
<organism evidence="1 2">
    <name type="scientific">Phytophthora cactorum</name>
    <dbReference type="NCBI Taxonomy" id="29920"/>
    <lineage>
        <taxon>Eukaryota</taxon>
        <taxon>Sar</taxon>
        <taxon>Stramenopiles</taxon>
        <taxon>Oomycota</taxon>
        <taxon>Peronosporomycetes</taxon>
        <taxon>Peronosporales</taxon>
        <taxon>Peronosporaceae</taxon>
        <taxon>Phytophthora</taxon>
    </lineage>
</organism>
<reference evidence="1" key="1">
    <citation type="submission" date="2021-01" db="EMBL/GenBank/DDBJ databases">
        <title>Phytophthora aleatoria, a newly-described species from Pinus radiata is distinct from Phytophthora cactorum isolates based on comparative genomics.</title>
        <authorList>
            <person name="Mcdougal R."/>
            <person name="Panda P."/>
            <person name="Williams N."/>
            <person name="Studholme D.J."/>
        </authorList>
    </citation>
    <scope>NUCLEOTIDE SEQUENCE</scope>
    <source>
        <strain evidence="1">NZFS 3830</strain>
    </source>
</reference>
<evidence type="ECO:0000313" key="1">
    <source>
        <dbReference type="EMBL" id="KAG6942784.1"/>
    </source>
</evidence>
<dbReference type="AlphaFoldDB" id="A0A8T1TMS9"/>